<evidence type="ECO:0000256" key="11">
    <source>
        <dbReference type="SAM" id="MobiDB-lite"/>
    </source>
</evidence>
<dbReference type="Pfam" id="PF18995">
    <property type="entry name" value="PRT6_C"/>
    <property type="match status" value="1"/>
</dbReference>
<feature type="domain" description="UBR-type" evidence="12">
    <location>
        <begin position="374"/>
        <end position="445"/>
    </location>
</feature>
<keyword evidence="14" id="KW-1185">Reference proteome</keyword>
<keyword evidence="5 10" id="KW-0863">Zinc-finger</keyword>
<keyword evidence="4 10" id="KW-0479">Metal-binding</keyword>
<comment type="caution">
    <text evidence="13">The sequence shown here is derived from an EMBL/GenBank/DDBJ whole genome shotgun (WGS) entry which is preliminary data.</text>
</comment>
<name>A0ABD3R6Y4_9STRA</name>
<proteinExistence type="inferred from homology"/>
<feature type="compositionally biased region" description="Polar residues" evidence="11">
    <location>
        <begin position="293"/>
        <end position="309"/>
    </location>
</feature>
<keyword evidence="7 10" id="KW-0862">Zinc</keyword>
<feature type="compositionally biased region" description="Polar residues" evidence="11">
    <location>
        <begin position="692"/>
        <end position="721"/>
    </location>
</feature>
<feature type="zinc finger region" description="UBR-type" evidence="9">
    <location>
        <begin position="374"/>
        <end position="445"/>
    </location>
</feature>
<dbReference type="Proteomes" id="UP001530377">
    <property type="component" value="Unassembled WGS sequence"/>
</dbReference>
<evidence type="ECO:0000256" key="4">
    <source>
        <dbReference type="ARBA" id="ARBA00022723"/>
    </source>
</evidence>
<keyword evidence="3 10" id="KW-0808">Transferase</keyword>
<feature type="compositionally biased region" description="Low complexity" evidence="11">
    <location>
        <begin position="1851"/>
        <end position="1860"/>
    </location>
</feature>
<evidence type="ECO:0000256" key="6">
    <source>
        <dbReference type="ARBA" id="ARBA00022786"/>
    </source>
</evidence>
<feature type="region of interest" description="Disordered" evidence="11">
    <location>
        <begin position="1"/>
        <end position="96"/>
    </location>
</feature>
<comment type="pathway">
    <text evidence="2 10">Protein modification; protein ubiquitination.</text>
</comment>
<dbReference type="CDD" id="cd19673">
    <property type="entry name" value="UBR-box_UBR3"/>
    <property type="match status" value="1"/>
</dbReference>
<dbReference type="PROSITE" id="PS51157">
    <property type="entry name" value="ZF_UBR"/>
    <property type="match status" value="1"/>
</dbReference>
<evidence type="ECO:0000259" key="12">
    <source>
        <dbReference type="PROSITE" id="PS51157"/>
    </source>
</evidence>
<dbReference type="FunFam" id="2.10.110.30:FF:000002">
    <property type="entry name" value="Putative e3 ubiquitin-protein ligase ubr3"/>
    <property type="match status" value="1"/>
</dbReference>
<reference evidence="13 14" key="1">
    <citation type="submission" date="2024-10" db="EMBL/GenBank/DDBJ databases">
        <title>Updated reference genomes for cyclostephanoid diatoms.</title>
        <authorList>
            <person name="Roberts W.R."/>
            <person name="Alverson A.J."/>
        </authorList>
    </citation>
    <scope>NUCLEOTIDE SEQUENCE [LARGE SCALE GENOMIC DNA]</scope>
    <source>
        <strain evidence="13 14">AJA228-03</strain>
    </source>
</reference>
<feature type="region of interest" description="Disordered" evidence="11">
    <location>
        <begin position="668"/>
        <end position="721"/>
    </location>
</feature>
<evidence type="ECO:0000256" key="7">
    <source>
        <dbReference type="ARBA" id="ARBA00022833"/>
    </source>
</evidence>
<dbReference type="SMART" id="SM00396">
    <property type="entry name" value="ZnF_UBR1"/>
    <property type="match status" value="1"/>
</dbReference>
<dbReference type="InterPro" id="IPR055194">
    <property type="entry name" value="UBR1-like_WH"/>
</dbReference>
<dbReference type="Gene3D" id="2.10.110.30">
    <property type="match status" value="1"/>
</dbReference>
<dbReference type="EMBL" id="JALLPB020000470">
    <property type="protein sequence ID" value="KAL3808779.1"/>
    <property type="molecule type" value="Genomic_DNA"/>
</dbReference>
<dbReference type="GO" id="GO:0071596">
    <property type="term" value="P:ubiquitin-dependent protein catabolic process via the N-end rule pathway"/>
    <property type="evidence" value="ECO:0007669"/>
    <property type="project" value="UniProtKB-UniRule"/>
</dbReference>
<comment type="catalytic activity">
    <reaction evidence="1 10">
        <text>S-ubiquitinyl-[E2 ubiquitin-conjugating enzyme]-L-cysteine + [acceptor protein]-L-lysine = [E2 ubiquitin-conjugating enzyme]-L-cysteine + N(6)-ubiquitinyl-[acceptor protein]-L-lysine.</text>
        <dbReference type="EC" id="2.3.2.27"/>
    </reaction>
</comment>
<feature type="region of interest" description="Disordered" evidence="11">
    <location>
        <begin position="289"/>
        <end position="310"/>
    </location>
</feature>
<evidence type="ECO:0000256" key="1">
    <source>
        <dbReference type="ARBA" id="ARBA00000900"/>
    </source>
</evidence>
<dbReference type="GO" id="GO:0008270">
    <property type="term" value="F:zinc ion binding"/>
    <property type="evidence" value="ECO:0007669"/>
    <property type="project" value="UniProtKB-UniRule"/>
</dbReference>
<gene>
    <name evidence="13" type="ORF">ACHAXA_011402</name>
</gene>
<evidence type="ECO:0000313" key="14">
    <source>
        <dbReference type="Proteomes" id="UP001530377"/>
    </source>
</evidence>
<evidence type="ECO:0000256" key="10">
    <source>
        <dbReference type="RuleBase" id="RU366018"/>
    </source>
</evidence>
<keyword evidence="6 10" id="KW-0833">Ubl conjugation pathway</keyword>
<dbReference type="Pfam" id="PF22960">
    <property type="entry name" value="WHD_UBR1"/>
    <property type="match status" value="1"/>
</dbReference>
<evidence type="ECO:0000256" key="9">
    <source>
        <dbReference type="PROSITE-ProRule" id="PRU00508"/>
    </source>
</evidence>
<evidence type="ECO:0000256" key="8">
    <source>
        <dbReference type="ARBA" id="ARBA00046341"/>
    </source>
</evidence>
<dbReference type="GO" id="GO:0016567">
    <property type="term" value="P:protein ubiquitination"/>
    <property type="evidence" value="ECO:0007669"/>
    <property type="project" value="UniProtKB-UniRule"/>
</dbReference>
<dbReference type="Pfam" id="PF02207">
    <property type="entry name" value="zf-UBR"/>
    <property type="match status" value="1"/>
</dbReference>
<dbReference type="InterPro" id="IPR003126">
    <property type="entry name" value="Znf_UBR"/>
</dbReference>
<accession>A0ABD3R6Y4</accession>
<dbReference type="GO" id="GO:0061630">
    <property type="term" value="F:ubiquitin protein ligase activity"/>
    <property type="evidence" value="ECO:0007669"/>
    <property type="project" value="UniProtKB-UniRule"/>
</dbReference>
<feature type="compositionally biased region" description="Pro residues" evidence="11">
    <location>
        <begin position="73"/>
        <end position="89"/>
    </location>
</feature>
<dbReference type="InterPro" id="IPR039164">
    <property type="entry name" value="UBR1-like"/>
</dbReference>
<evidence type="ECO:0000256" key="3">
    <source>
        <dbReference type="ARBA" id="ARBA00022679"/>
    </source>
</evidence>
<comment type="similarity">
    <text evidence="8 10">Belongs to the E3 ubiquitin-protein ligase UBR1-like family.</text>
</comment>
<dbReference type="PANTHER" id="PTHR21497:SF24">
    <property type="entry name" value="E3 UBIQUITIN-PROTEIN LIGASE UBR1"/>
    <property type="match status" value="1"/>
</dbReference>
<evidence type="ECO:0000313" key="13">
    <source>
        <dbReference type="EMBL" id="KAL3808779.1"/>
    </source>
</evidence>
<organism evidence="13 14">
    <name type="scientific">Cyclostephanos tholiformis</name>
    <dbReference type="NCBI Taxonomy" id="382380"/>
    <lineage>
        <taxon>Eukaryota</taxon>
        <taxon>Sar</taxon>
        <taxon>Stramenopiles</taxon>
        <taxon>Ochrophyta</taxon>
        <taxon>Bacillariophyta</taxon>
        <taxon>Coscinodiscophyceae</taxon>
        <taxon>Thalassiosirophycidae</taxon>
        <taxon>Stephanodiscales</taxon>
        <taxon>Stephanodiscaceae</taxon>
        <taxon>Cyclostephanos</taxon>
    </lineage>
</organism>
<evidence type="ECO:0000256" key="5">
    <source>
        <dbReference type="ARBA" id="ARBA00022771"/>
    </source>
</evidence>
<feature type="compositionally biased region" description="Low complexity" evidence="11">
    <location>
        <begin position="55"/>
        <end position="72"/>
    </location>
</feature>
<evidence type="ECO:0000256" key="2">
    <source>
        <dbReference type="ARBA" id="ARBA00004906"/>
    </source>
</evidence>
<sequence>MRGDHGAGGGESWVLLSRHCGGGGGGGGGGGKTTRGNNTADVAAAGSFVPPFPSPRSSSSPRNARTTTTTGSSPPPLAVVTSPSPPDPPGGGGGGPEVVIRRALLADVALREHALSFYRADVDAVEGATVTTTTTTRTTSGVAADDDHPTPPWSRLGHRLPSLSHLANSALVNPLTAVPAANAVEWAEGMIMEYMDGRIEEMLAVNDEDGYVGRRFDDVVNETSLEDDGDYERISLKKMKIEFETQLPSVEGGGDDNRPRTVCEIGQIEEGERNRDLLRRAVLSAWAREEATTGRTPTNIGQPSSTSKVSHVPLSRALTMELPPLKGLLGACWRVQRGEENDHVACSVASKPPGGLFGGKGFGNHAASSCYEGRPCGYVFRRGDIAWNCRTCQTDASCVLCDNCFHESDHEGHEVFFHRTMPGGCCDCGDFEAWNVDGMCYRHRPPPSGGGKAVGPTDDGDEVVAAIVGGDDDFEAVRAAQRARLEHERNVDGMPSRGSFNEGAGRRPLPPRLAAALAVVIGSAIQSILTASEGSAIGADVSQWRLRWADEICKLWNGVSEDEEYYSRGVAMLARRQSVNDGGSGEGVQWAHPRHVLDSHDEHYASELPGNYKLFLRLHNDDVHTFEEVIGALTGELATRVPMGGRGSVGEIGGAGLTGKHLKELSDAKAEKEGGIAERSPLNRPFAEDLDSTQQQRCAVRSSSDVNENSSAGDHSRISTGWNCTHNSTSLNARVNAPALQLASDVNPSAPLVSNDIDAKNLTRKVDADGQVVVEKYETINGAGIGFARLRESTGLHCAVMTTARIESEERAKALLEWLGSLIGSHPAVSAIIVQCLVDVTEGEDVLCSERDSVKLIPGMSRGVAMWSTPRMMPCWSGTCQKWFSGKEGSNAVPAWRRRMDAFPPHLESSYLTREESRELFRLGIQSENSDMFLTITGVDPDFYANVPYSLPDIRLRKSPHALWGTLPASHLLKPDGGSCEESFTHRLLRRLVKSDAKVVVSQEDGDTDENSVYLQSKIFVVDTDLRKHEEGEHLTSAIFPHKMAGLNLVSGVGHVDLHGSVDSHYFADKSATGVTSIEHSKQLVSCSSFLAPSSPILLMLLLDPYSPKLLRGCQHRLFLSLLTDSRFKSRFAVSLGAVCYRPTSTLFCAGIGTETDTLLGFTVQLFTTGSLVKALGNLDATKALLCREDKVANDAEVACISALPIAHSVARCIHANVLGATKEVSLAVQNNIALLAASDNSSPWSAGFSDAARPTSPPELVYQFGSEHPLNTRLPSVPDDKFIDSRCMRHKRLPHLLRDLEYIYETPGTAIKLLRSGRPLGMSSPSGSPRAADAIHDSVTLSPPFVSLINSSVNSLGTYNIPNALDFPAVWTRLLRLGQGIDLQKRRISGGHVEYEDERWTGAFGLSLNLSSTDDALSASTFAGVNCKADQSCMSMYSRSARRTYRDGMGNLFAAFFREIKMWLYREGLLEIGLSQQSSELEALQRSTLHVSISQLEESYVTKIVAATGVRLSHSVDVACEMGVKNLPENKLALLEAALLQERTKLSQFVQCYGATASHGPVMGDWLKVPHSPLAGDSFSFHLPLHRALARSILCYCSAVVPTEEQLEAPDTWWRLPLLDDDDDFALDPSSDASYKQDSLSSLLRSTHKSSNFRVVWSSGPECTTPEAQLRKSRARMLSALLASTKVVHSLCDHPLRCIVASHQIDHHMWAKNGGSLAGMALNYASVPLCRSLRDLDLTMVQFSASGFNAGLGVRRVFSLLTSRFSLDGYLCDLDRRSSFGKVCWVSPPRMQELEHAELLAESFFTTICVIVSDLPAPPPTSMNDDSVLRRSLRREILHALAVEPRSHSEAMSASSAAVSRRDVNDGGKIGTGGGASFRAVFTEVLHSIGQQRNQGSRASSGAPTFELKYESSHEYDPSFYHLRKTEHQHAMDNIARLRRQKLGALSQGRLSIMVLPLVTKPPEAHPRFVASRLLLHIPPMYAAIRRYLMYVLFNGSWLPPNKPDADDTTVTIDGTGEVSFPTSGSSDARSTESKLRFARVGDGARMRINSSAPYNSSIAASSTSFMLQFFSPETVAASSKSFLEVLHILTLQVHTLEECSGLHKTLPFLDREQKVLSSTINVNSYLGQLIYVPNNLTNVWALQAAPYGPLPSQGSGENRGSVLGLLIALYEHRDNTKSTGTSQKSSNDDHGGARVLSADGLKWLLRFVGSLADGAGSVQTACESATSGIPAESKSFDSAQNLIQPEIRIQVKGMLSNLPELWPGRVAGSSLDINSSSAANEKSKEAQKAAQTRALMRMKKMQSSFAESISSQFNEDSEKKLVDNDDNLCIICKCDDADGDNGPMGYLGHVQRSRVCELASKSILREIGVSKNLDLNSIYRVVGEKGCQLRSTEFIESAPLALLPRGTIVEVLESKLSPQLGLLSRRVLVRHVVPDSQNRSDEVIQGWASIQSWQGYVILSPISSLCYTNTRWGPTRPIIRQCGHAAHFHCVEAHCLSLHQRSAGNQPFDGRYSANIDDGEFLCPFCKQLSNILIPEDKPVETFDHVLPITPSSTLREDKEGFEILKHNMISAHADMTLIRHILERTSTVSYSEAMSTSDKATFQFGSSLSQAMQLKSDNDVAQLMREGERELHPALRRWDFEDDDLSDSPLSQKCSHIGSTLRLMRQLLISWAAVGHSAAASEASGRGSRTVVFGEVTYTSTDPWSNYTSNERDCHPMLLELRRTMVATSGLFDAVTFELGKQLGSNEEKAKNESVTILGSLIYEILEGNHWMLNPSKHPSSDEWRVVTSIIASMSCHVSKGDTTAQRLEARAVAASMWTILGSSPPVSRGSNVAMNSDSSPEVEVNENGHIRNQDTARLFDHTVGNESYSLQPRPVLPPKPLAIYRTERNLATELGSNWGTLDPFKVKSNKLHQTPFRPAVATAFLYVPLLAWDLSTFAGALFSSLLSNSNLSPCVSCCELLQSARVLLVGRLIQVLSTPNGFLTSKNYRDECDESDEDQNWDDSKRRKEASAIKELLLFCREIIPGAIEPCVHVLDEASLLQNVGNAILPFGRTLILLLRASSSAIRHRYRNNSKAGMIEETPVDKTVAKICEDPNIMKTEDGFWLLDMIGAPLPSSILHSSWNSLAQRWLTCCKWFEAYHGTRGAGLVFDDNTRSWTLVADKSSLPCTLPLQNIRVETSAAAVEVAQLPSRIDDLIGLRSDSDVDFDDESEDRSAYESNEDEIMEFSDEALAADSEEEDDEALVAESDVEMDVDEIEGPRIYDYLDVDDSSDVNATLNEADGSEIPGTIDHAFAYVSRSAIIPYQSSILGISKLGPGPRGAQGELFEYNVANRIMRDMSHLGSVHLPGAPLSCLNQSPGTCTLHARKVGSGLGIFFLVQKCTILLMSNNKSAYSPSLYVDEHGEEDVGLRRGRPLFFSDERYQALESLWRNHGLPREVSQIRSTSDRVIRDNWY</sequence>
<feature type="compositionally biased region" description="Gly residues" evidence="11">
    <location>
        <begin position="20"/>
        <end position="33"/>
    </location>
</feature>
<feature type="region of interest" description="Disordered" evidence="11">
    <location>
        <begin position="1849"/>
        <end position="1872"/>
    </location>
</feature>
<comment type="function">
    <text evidence="10">Ubiquitin ligase protein which is a component of the N-end rule pathway. Recognizes and binds to proteins bearing specific N-terminal residues that are destabilizing according to the N-end rule, leading to their ubiquitination and subsequent degradation.</text>
</comment>
<feature type="compositionally biased region" description="Gly residues" evidence="11">
    <location>
        <begin position="1"/>
        <end position="11"/>
    </location>
</feature>
<dbReference type="PANTHER" id="PTHR21497">
    <property type="entry name" value="UBIQUITIN LIGASE E3 ALPHA-RELATED"/>
    <property type="match status" value="1"/>
</dbReference>
<dbReference type="EC" id="2.3.2.27" evidence="10"/>
<protein>
    <recommendedName>
        <fullName evidence="10">E3 ubiquitin-protein ligase</fullName>
        <ecNumber evidence="10">2.3.2.27</ecNumber>
    </recommendedName>
</protein>
<dbReference type="InterPro" id="IPR044046">
    <property type="entry name" value="E3_ligase_UBR-like_C"/>
</dbReference>